<dbReference type="RefSeq" id="WP_156099597.1">
    <property type="nucleotide sequence ID" value="NZ_CP071732.1"/>
</dbReference>
<accession>A0ABX7SAL0</accession>
<reference evidence="1 2" key="1">
    <citation type="submission" date="2021-03" db="EMBL/GenBank/DDBJ databases">
        <title>Genome sequencing of Bifidobacterium saguini DSMZ 23967.</title>
        <authorList>
            <person name="Kim J."/>
        </authorList>
    </citation>
    <scope>NUCLEOTIDE SEQUENCE [LARGE SCALE GENOMIC DNA]</scope>
    <source>
        <strain evidence="1 2">DSMZ 23967</strain>
    </source>
</reference>
<proteinExistence type="predicted"/>
<evidence type="ECO:0000313" key="1">
    <source>
        <dbReference type="EMBL" id="QTB90204.1"/>
    </source>
</evidence>
<name>A0ABX7SAL0_9BIFI</name>
<gene>
    <name evidence="1" type="ORF">BSD967_07555</name>
</gene>
<organism evidence="1 2">
    <name type="scientific">Bifidobacterium saguini</name>
    <dbReference type="NCBI Taxonomy" id="762210"/>
    <lineage>
        <taxon>Bacteria</taxon>
        <taxon>Bacillati</taxon>
        <taxon>Actinomycetota</taxon>
        <taxon>Actinomycetes</taxon>
        <taxon>Bifidobacteriales</taxon>
        <taxon>Bifidobacteriaceae</taxon>
        <taxon>Bifidobacterium</taxon>
    </lineage>
</organism>
<dbReference type="EMBL" id="CP071732">
    <property type="protein sequence ID" value="QTB90204.1"/>
    <property type="molecule type" value="Genomic_DNA"/>
</dbReference>
<sequence>MTLSLGCKEKAVSIVEKPGMVVGDYPAGNDWKITGAKPYAWQGLARLLLNYG</sequence>
<dbReference type="Proteomes" id="UP000663729">
    <property type="component" value="Chromosome"/>
</dbReference>
<keyword evidence="2" id="KW-1185">Reference proteome</keyword>
<evidence type="ECO:0000313" key="2">
    <source>
        <dbReference type="Proteomes" id="UP000663729"/>
    </source>
</evidence>
<protein>
    <submittedName>
        <fullName evidence="1">Uncharacterized protein</fullName>
    </submittedName>
</protein>